<organism evidence="3 4">
    <name type="scientific">Sodiomyces alkalinus (strain CBS 110278 / VKM F-3762 / F11)</name>
    <name type="common">Alkaliphilic filamentous fungus</name>
    <dbReference type="NCBI Taxonomy" id="1314773"/>
    <lineage>
        <taxon>Eukaryota</taxon>
        <taxon>Fungi</taxon>
        <taxon>Dikarya</taxon>
        <taxon>Ascomycota</taxon>
        <taxon>Pezizomycotina</taxon>
        <taxon>Sordariomycetes</taxon>
        <taxon>Hypocreomycetidae</taxon>
        <taxon>Glomerellales</taxon>
        <taxon>Plectosphaerellaceae</taxon>
        <taxon>Sodiomyces</taxon>
    </lineage>
</organism>
<dbReference type="Proteomes" id="UP000272025">
    <property type="component" value="Unassembled WGS sequence"/>
</dbReference>
<feature type="region of interest" description="Disordered" evidence="1">
    <location>
        <begin position="298"/>
        <end position="331"/>
    </location>
</feature>
<feature type="region of interest" description="Disordered" evidence="1">
    <location>
        <begin position="115"/>
        <end position="162"/>
    </location>
</feature>
<dbReference type="PANTHER" id="PTHR28094:SF2">
    <property type="entry name" value="BACTERIOPHAGE T5 ORF172 DNA-BINDING DOMAIN-CONTAINING PROTEIN"/>
    <property type="match status" value="1"/>
</dbReference>
<keyword evidence="4" id="KW-1185">Reference proteome</keyword>
<dbReference type="EMBL" id="ML119052">
    <property type="protein sequence ID" value="ROT40783.1"/>
    <property type="molecule type" value="Genomic_DNA"/>
</dbReference>
<feature type="region of interest" description="Disordered" evidence="1">
    <location>
        <begin position="183"/>
        <end position="244"/>
    </location>
</feature>
<dbReference type="Pfam" id="PF10544">
    <property type="entry name" value="T5orf172"/>
    <property type="match status" value="1"/>
</dbReference>
<protein>
    <submittedName>
        <fullName evidence="3">DUF1766-domain-containing protein</fullName>
    </submittedName>
</protein>
<dbReference type="InterPro" id="IPR018306">
    <property type="entry name" value="Phage_T5_Orf172_DNA-bd"/>
</dbReference>
<dbReference type="STRING" id="1314773.A0A3N2Q1Z1"/>
<feature type="compositionally biased region" description="Polar residues" evidence="1">
    <location>
        <begin position="214"/>
        <end position="235"/>
    </location>
</feature>
<evidence type="ECO:0000256" key="1">
    <source>
        <dbReference type="SAM" id="MobiDB-lite"/>
    </source>
</evidence>
<evidence type="ECO:0000313" key="4">
    <source>
        <dbReference type="Proteomes" id="UP000272025"/>
    </source>
</evidence>
<accession>A0A3N2Q1Z1</accession>
<feature type="domain" description="Bacteriophage T5 Orf172 DNA-binding" evidence="2">
    <location>
        <begin position="348"/>
        <end position="449"/>
    </location>
</feature>
<evidence type="ECO:0000313" key="3">
    <source>
        <dbReference type="EMBL" id="ROT40783.1"/>
    </source>
</evidence>
<dbReference type="InterPro" id="IPR053006">
    <property type="entry name" value="Meiosis_regulatory"/>
</dbReference>
<dbReference type="GeneID" id="39583302"/>
<name>A0A3N2Q1Z1_SODAK</name>
<dbReference type="SMART" id="SM00974">
    <property type="entry name" value="T5orf172"/>
    <property type="match status" value="1"/>
</dbReference>
<feature type="compositionally biased region" description="Low complexity" evidence="1">
    <location>
        <begin position="302"/>
        <end position="324"/>
    </location>
</feature>
<dbReference type="RefSeq" id="XP_028468589.1">
    <property type="nucleotide sequence ID" value="XM_028614825.1"/>
</dbReference>
<proteinExistence type="predicted"/>
<dbReference type="PANTHER" id="PTHR28094">
    <property type="entry name" value="MEIOTICALLY UP-REGULATED GENE 113 PROTEIN"/>
    <property type="match status" value="1"/>
</dbReference>
<reference evidence="3 4" key="1">
    <citation type="journal article" date="2018" name="Mol. Ecol.">
        <title>The obligate alkalophilic soda-lake fungus Sodiomyces alkalinus has shifted to a protein diet.</title>
        <authorList>
            <person name="Grum-Grzhimaylo A.A."/>
            <person name="Falkoski D.L."/>
            <person name="van den Heuvel J."/>
            <person name="Valero-Jimenez C.A."/>
            <person name="Min B."/>
            <person name="Choi I.G."/>
            <person name="Lipzen A."/>
            <person name="Daum C.G."/>
            <person name="Aanen D.K."/>
            <person name="Tsang A."/>
            <person name="Henrissat B."/>
            <person name="Bilanenko E.N."/>
            <person name="de Vries R.P."/>
            <person name="van Kan J.A.L."/>
            <person name="Grigoriev I.V."/>
            <person name="Debets A.J.M."/>
        </authorList>
    </citation>
    <scope>NUCLEOTIDE SEQUENCE [LARGE SCALE GENOMIC DNA]</scope>
    <source>
        <strain evidence="3 4">F11</strain>
    </source>
</reference>
<sequence>MPFVPNTPESLVARSDSKNPRTTCRGLTANGRPCRRPIASSVSPTENLAPRVRKNGVFDDDPTDESLYCWQHKEQASLSARSTPARKTATISPIAEDRTSLDSLVGRLGLVELQKKKRSSGTGTIRRHDKRPGPNYDDDKTIATSTATHDDSKPSPTINRPKQSTRHLLCCCFSIPLEEIPESPAAAPRPARPGSRPITPSRRPRPRPQPRPVQDTTHLASLTSPPNLSTQSPGRSSLKSTTSTTSQTAQYFSLIAPDTPPQTASSLIAELARPYADSEEPGYIYMFWMTPSSAPARPPVDAARSLLAPPSLSGPSSPGAAATSRQRRASDIVSTYARNTNGGGDNGKPRTMLLKIGRAANVQRRMQQWSRQCGYDVEVIRYYPYLAGASEAAGRTPRMTPHCRRVERLVHIELAGRGFKARRPSCEACGRDHREWFEVEATREGIRTVDEVVRRWVDWDERGSD</sequence>
<feature type="compositionally biased region" description="Basic residues" evidence="1">
    <location>
        <begin position="115"/>
        <end position="130"/>
    </location>
</feature>
<dbReference type="OrthoDB" id="2417614at2759"/>
<feature type="compositionally biased region" description="Low complexity" evidence="1">
    <location>
        <begin position="183"/>
        <end position="201"/>
    </location>
</feature>
<evidence type="ECO:0000259" key="2">
    <source>
        <dbReference type="SMART" id="SM00974"/>
    </source>
</evidence>
<feature type="region of interest" description="Disordered" evidence="1">
    <location>
        <begin position="1"/>
        <end position="60"/>
    </location>
</feature>
<gene>
    <name evidence="3" type="ORF">SODALDRAFT_376543</name>
</gene>
<dbReference type="AlphaFoldDB" id="A0A3N2Q1Z1"/>